<name>A0A401SX56_CHIPU</name>
<gene>
    <name evidence="1" type="ORF">chiPu_0013451</name>
</gene>
<dbReference type="AlphaFoldDB" id="A0A401SX56"/>
<keyword evidence="2" id="KW-1185">Reference proteome</keyword>
<reference evidence="1 2" key="1">
    <citation type="journal article" date="2018" name="Nat. Ecol. Evol.">
        <title>Shark genomes provide insights into elasmobranch evolution and the origin of vertebrates.</title>
        <authorList>
            <person name="Hara Y"/>
            <person name="Yamaguchi K"/>
            <person name="Onimaru K"/>
            <person name="Kadota M"/>
            <person name="Koyanagi M"/>
            <person name="Keeley SD"/>
            <person name="Tatsumi K"/>
            <person name="Tanaka K"/>
            <person name="Motone F"/>
            <person name="Kageyama Y"/>
            <person name="Nozu R"/>
            <person name="Adachi N"/>
            <person name="Nishimura O"/>
            <person name="Nakagawa R"/>
            <person name="Tanegashima C"/>
            <person name="Kiyatake I"/>
            <person name="Matsumoto R"/>
            <person name="Murakumo K"/>
            <person name="Nishida K"/>
            <person name="Terakita A"/>
            <person name="Kuratani S"/>
            <person name="Sato K"/>
            <person name="Hyodo S Kuraku.S."/>
        </authorList>
    </citation>
    <scope>NUCLEOTIDE SEQUENCE [LARGE SCALE GENOMIC DNA]</scope>
</reference>
<proteinExistence type="predicted"/>
<accession>A0A401SX56</accession>
<organism evidence="1 2">
    <name type="scientific">Chiloscyllium punctatum</name>
    <name type="common">Brownbanded bambooshark</name>
    <name type="synonym">Hemiscyllium punctatum</name>
    <dbReference type="NCBI Taxonomy" id="137246"/>
    <lineage>
        <taxon>Eukaryota</taxon>
        <taxon>Metazoa</taxon>
        <taxon>Chordata</taxon>
        <taxon>Craniata</taxon>
        <taxon>Vertebrata</taxon>
        <taxon>Chondrichthyes</taxon>
        <taxon>Elasmobranchii</taxon>
        <taxon>Galeomorphii</taxon>
        <taxon>Galeoidea</taxon>
        <taxon>Orectolobiformes</taxon>
        <taxon>Hemiscylliidae</taxon>
        <taxon>Chiloscyllium</taxon>
    </lineage>
</organism>
<comment type="caution">
    <text evidence="1">The sequence shown here is derived from an EMBL/GenBank/DDBJ whole genome shotgun (WGS) entry which is preliminary data.</text>
</comment>
<dbReference type="Proteomes" id="UP000287033">
    <property type="component" value="Unassembled WGS sequence"/>
</dbReference>
<sequence>MVSVMDYDEVNSDRSLLAKDRDSLSLSLSAQTAAEQETEQNLPCWSAEGVCFFSKVYSAAARFLRPTFNKLCISVLETDSPN</sequence>
<protein>
    <submittedName>
        <fullName evidence="1">Uncharacterized protein</fullName>
    </submittedName>
</protein>
<evidence type="ECO:0000313" key="2">
    <source>
        <dbReference type="Proteomes" id="UP000287033"/>
    </source>
</evidence>
<evidence type="ECO:0000313" key="1">
    <source>
        <dbReference type="EMBL" id="GCC34974.1"/>
    </source>
</evidence>
<dbReference type="EMBL" id="BEZZ01000651">
    <property type="protein sequence ID" value="GCC34974.1"/>
    <property type="molecule type" value="Genomic_DNA"/>
</dbReference>